<reference evidence="1" key="1">
    <citation type="submission" date="2015-09" db="EMBL/GenBank/DDBJ databases">
        <authorList>
            <consortium name="Pathogen Informatics"/>
        </authorList>
    </citation>
    <scope>NUCLEOTIDE SEQUENCE</scope>
    <source>
        <strain evidence="1">2789STDY5834896</strain>
    </source>
</reference>
<accession>A0A1C6FQD4</accession>
<name>A0A1C6FQD4_9FIRM</name>
<evidence type="ECO:0000313" key="1">
    <source>
        <dbReference type="EMBL" id="SCJ35318.1"/>
    </source>
</evidence>
<gene>
    <name evidence="1" type="ORF">SAMEA3545359_00074</name>
</gene>
<protein>
    <submittedName>
        <fullName evidence="1">Uncharacterized protein</fullName>
    </submittedName>
</protein>
<sequence length="127" mass="13742">MTADDIYGAALALMAESREKAKGYADKVVPLVNLLLVTAYPAEQALRRARGHPALSGFAQIETEGEEIGYQSDLLAECFPYGLAGMLILDDDTGKANYFNSMFDAALQKYSPTDFEPIADVTEVLDG</sequence>
<dbReference type="AlphaFoldDB" id="A0A1C6FQD4"/>
<dbReference type="EMBL" id="FMHG01000001">
    <property type="protein sequence ID" value="SCJ35318.1"/>
    <property type="molecule type" value="Genomic_DNA"/>
</dbReference>
<proteinExistence type="predicted"/>
<organism evidence="1">
    <name type="scientific">uncultured Anaerotruncus sp</name>
    <dbReference type="NCBI Taxonomy" id="905011"/>
    <lineage>
        <taxon>Bacteria</taxon>
        <taxon>Bacillati</taxon>
        <taxon>Bacillota</taxon>
        <taxon>Clostridia</taxon>
        <taxon>Eubacteriales</taxon>
        <taxon>Oscillospiraceae</taxon>
        <taxon>Anaerotruncus</taxon>
        <taxon>environmental samples</taxon>
    </lineage>
</organism>